<dbReference type="EMBL" id="JBHSXQ010000001">
    <property type="protein sequence ID" value="MFC6903830.1"/>
    <property type="molecule type" value="Genomic_DNA"/>
</dbReference>
<evidence type="ECO:0000313" key="3">
    <source>
        <dbReference type="EMBL" id="MFC6903830.1"/>
    </source>
</evidence>
<accession>A0ABD5UXG3</accession>
<feature type="region of interest" description="Disordered" evidence="1">
    <location>
        <begin position="25"/>
        <end position="66"/>
    </location>
</feature>
<feature type="domain" description="DUF305" evidence="2">
    <location>
        <begin position="74"/>
        <end position="216"/>
    </location>
</feature>
<dbReference type="PANTHER" id="PTHR36933">
    <property type="entry name" value="SLL0788 PROTEIN"/>
    <property type="match status" value="1"/>
</dbReference>
<sequence>MTNPTTRRRVLYALGAASTVGIAGYGAAAEDGEEPDHEHDHHGDGDHDEHDHHEHEEHDEERHEEYDGEFNHADVEFMRMMIVHHEQAIEMAKLIPGRTDRCELRELGPEIIDVQEEEIEQMHEWLAEAGADPDHADHMDHGEMEGMLSEEELQELRCAEGREFDCLFVEGMIVHHEGAIEMSEDVLEDGRADRVADLAEEVIEVQEAEIEQMEDWQDEWGC</sequence>
<feature type="compositionally biased region" description="Basic and acidic residues" evidence="1">
    <location>
        <begin position="36"/>
        <end position="66"/>
    </location>
</feature>
<evidence type="ECO:0000256" key="1">
    <source>
        <dbReference type="SAM" id="MobiDB-lite"/>
    </source>
</evidence>
<organism evidence="3 4">
    <name type="scientific">Halalkalicoccus tibetensis</name>
    <dbReference type="NCBI Taxonomy" id="175632"/>
    <lineage>
        <taxon>Archaea</taxon>
        <taxon>Methanobacteriati</taxon>
        <taxon>Methanobacteriota</taxon>
        <taxon>Stenosarchaea group</taxon>
        <taxon>Halobacteria</taxon>
        <taxon>Halobacteriales</taxon>
        <taxon>Halococcaceae</taxon>
        <taxon>Halalkalicoccus</taxon>
    </lineage>
</organism>
<dbReference type="Pfam" id="PF03713">
    <property type="entry name" value="DUF305"/>
    <property type="match status" value="1"/>
</dbReference>
<dbReference type="PANTHER" id="PTHR36933:SF1">
    <property type="entry name" value="SLL0788 PROTEIN"/>
    <property type="match status" value="1"/>
</dbReference>
<gene>
    <name evidence="3" type="ORF">ACFQGH_01315</name>
</gene>
<dbReference type="PROSITE" id="PS51318">
    <property type="entry name" value="TAT"/>
    <property type="match status" value="1"/>
</dbReference>
<evidence type="ECO:0000313" key="4">
    <source>
        <dbReference type="Proteomes" id="UP001596312"/>
    </source>
</evidence>
<dbReference type="RefSeq" id="WP_340602317.1">
    <property type="nucleotide sequence ID" value="NZ_JBBMXV010000001.1"/>
</dbReference>
<dbReference type="InterPro" id="IPR006311">
    <property type="entry name" value="TAT_signal"/>
</dbReference>
<evidence type="ECO:0000259" key="2">
    <source>
        <dbReference type="Pfam" id="PF03713"/>
    </source>
</evidence>
<dbReference type="InterPro" id="IPR005183">
    <property type="entry name" value="DUF305_CopM-like"/>
</dbReference>
<name>A0ABD5UXG3_9EURY</name>
<proteinExistence type="predicted"/>
<dbReference type="Proteomes" id="UP001596312">
    <property type="component" value="Unassembled WGS sequence"/>
</dbReference>
<dbReference type="Gene3D" id="1.20.1260.10">
    <property type="match status" value="1"/>
</dbReference>
<protein>
    <submittedName>
        <fullName evidence="3">DUF305 domain-containing protein</fullName>
    </submittedName>
</protein>
<comment type="caution">
    <text evidence="3">The sequence shown here is derived from an EMBL/GenBank/DDBJ whole genome shotgun (WGS) entry which is preliminary data.</text>
</comment>
<keyword evidence="4" id="KW-1185">Reference proteome</keyword>
<dbReference type="AlphaFoldDB" id="A0ABD5UXG3"/>
<dbReference type="InterPro" id="IPR012347">
    <property type="entry name" value="Ferritin-like"/>
</dbReference>
<reference evidence="3 4" key="1">
    <citation type="journal article" date="2019" name="Int. J. Syst. Evol. Microbiol.">
        <title>The Global Catalogue of Microorganisms (GCM) 10K type strain sequencing project: providing services to taxonomists for standard genome sequencing and annotation.</title>
        <authorList>
            <consortium name="The Broad Institute Genomics Platform"/>
            <consortium name="The Broad Institute Genome Sequencing Center for Infectious Disease"/>
            <person name="Wu L."/>
            <person name="Ma J."/>
        </authorList>
    </citation>
    <scope>NUCLEOTIDE SEQUENCE [LARGE SCALE GENOMIC DNA]</scope>
    <source>
        <strain evidence="3 4">CGMCC 1.3240</strain>
    </source>
</reference>